<dbReference type="Proteomes" id="UP000087171">
    <property type="component" value="Chromosome Ca8"/>
</dbReference>
<feature type="compositionally biased region" description="Basic and acidic residues" evidence="2">
    <location>
        <begin position="115"/>
        <end position="126"/>
    </location>
</feature>
<dbReference type="PaxDb" id="3827-XP_004511504.1"/>
<evidence type="ECO:0000256" key="2">
    <source>
        <dbReference type="SAM" id="MobiDB-lite"/>
    </source>
</evidence>
<keyword evidence="1" id="KW-0694">RNA-binding</keyword>
<protein>
    <submittedName>
        <fullName evidence="5">Uncharacterized protein ZK546.14</fullName>
    </submittedName>
</protein>
<keyword evidence="4" id="KW-1185">Reference proteome</keyword>
<dbReference type="InterPro" id="IPR040183">
    <property type="entry name" value="THUMPD1-like"/>
</dbReference>
<dbReference type="SMART" id="SM00981">
    <property type="entry name" value="THUMP"/>
    <property type="match status" value="1"/>
</dbReference>
<dbReference type="CDD" id="cd11717">
    <property type="entry name" value="THUMP_THUMPD1_like"/>
    <property type="match status" value="1"/>
</dbReference>
<dbReference type="FunFam" id="3.30.2300.10:FF:000001">
    <property type="entry name" value="THUMP domain-containing protein 1"/>
    <property type="match status" value="1"/>
</dbReference>
<feature type="region of interest" description="Disordered" evidence="2">
    <location>
        <begin position="1"/>
        <end position="30"/>
    </location>
</feature>
<dbReference type="eggNOG" id="KOG3943">
    <property type="taxonomic scope" value="Eukaryota"/>
</dbReference>
<feature type="compositionally biased region" description="Basic and acidic residues" evidence="2">
    <location>
        <begin position="140"/>
        <end position="153"/>
    </location>
</feature>
<evidence type="ECO:0000256" key="1">
    <source>
        <dbReference type="PROSITE-ProRule" id="PRU00529"/>
    </source>
</evidence>
<feature type="compositionally biased region" description="Basic residues" evidence="2">
    <location>
        <begin position="11"/>
        <end position="25"/>
    </location>
</feature>
<feature type="region of interest" description="Disordered" evidence="2">
    <location>
        <begin position="73"/>
        <end position="172"/>
    </location>
</feature>
<dbReference type="SUPFAM" id="SSF143437">
    <property type="entry name" value="THUMP domain-like"/>
    <property type="match status" value="1"/>
</dbReference>
<dbReference type="PROSITE" id="PS51165">
    <property type="entry name" value="THUMP"/>
    <property type="match status" value="1"/>
</dbReference>
<dbReference type="Gene3D" id="3.30.2300.10">
    <property type="entry name" value="THUMP superfamily"/>
    <property type="match status" value="1"/>
</dbReference>
<feature type="compositionally biased region" description="Low complexity" evidence="2">
    <location>
        <begin position="1"/>
        <end position="10"/>
    </location>
</feature>
<dbReference type="GeneID" id="101501132"/>
<dbReference type="InterPro" id="IPR004114">
    <property type="entry name" value="THUMP_dom"/>
</dbReference>
<organism evidence="4 5">
    <name type="scientific">Cicer arietinum</name>
    <name type="common">Chickpea</name>
    <name type="synonym">Garbanzo</name>
    <dbReference type="NCBI Taxonomy" id="3827"/>
    <lineage>
        <taxon>Eukaryota</taxon>
        <taxon>Viridiplantae</taxon>
        <taxon>Streptophyta</taxon>
        <taxon>Embryophyta</taxon>
        <taxon>Tracheophyta</taxon>
        <taxon>Spermatophyta</taxon>
        <taxon>Magnoliopsida</taxon>
        <taxon>eudicotyledons</taxon>
        <taxon>Gunneridae</taxon>
        <taxon>Pentapetalae</taxon>
        <taxon>rosids</taxon>
        <taxon>fabids</taxon>
        <taxon>Fabales</taxon>
        <taxon>Fabaceae</taxon>
        <taxon>Papilionoideae</taxon>
        <taxon>50 kb inversion clade</taxon>
        <taxon>NPAAA clade</taxon>
        <taxon>Hologalegina</taxon>
        <taxon>IRL clade</taxon>
        <taxon>Cicereae</taxon>
        <taxon>Cicer</taxon>
    </lineage>
</organism>
<dbReference type="GO" id="GO:0003723">
    <property type="term" value="F:RNA binding"/>
    <property type="evidence" value="ECO:0007669"/>
    <property type="project" value="UniProtKB-UniRule"/>
</dbReference>
<reference evidence="5" key="2">
    <citation type="submission" date="2025-08" db="UniProtKB">
        <authorList>
            <consortium name="RefSeq"/>
        </authorList>
    </citation>
    <scope>IDENTIFICATION</scope>
    <source>
        <tissue evidence="5">Etiolated seedlings</tissue>
    </source>
</reference>
<evidence type="ECO:0000259" key="3">
    <source>
        <dbReference type="PROSITE" id="PS51165"/>
    </source>
</evidence>
<dbReference type="PANTHER" id="PTHR13452:SF10">
    <property type="entry name" value="THUMP DOMAIN-CONTAINING PROTEIN 1"/>
    <property type="match status" value="1"/>
</dbReference>
<dbReference type="PANTHER" id="PTHR13452">
    <property type="entry name" value="THUMP DOMAIN CONTAINING PROTEIN 1-RELATED"/>
    <property type="match status" value="1"/>
</dbReference>
<dbReference type="AlphaFoldDB" id="A0A1S2YXH1"/>
<feature type="domain" description="THUMP" evidence="3">
    <location>
        <begin position="259"/>
        <end position="365"/>
    </location>
</feature>
<feature type="compositionally biased region" description="Basic and acidic residues" evidence="2">
    <location>
        <begin position="159"/>
        <end position="172"/>
    </location>
</feature>
<dbReference type="OrthoDB" id="367221at2759"/>
<gene>
    <name evidence="5" type="primary">LOC101501132</name>
</gene>
<dbReference type="RefSeq" id="XP_004511504.1">
    <property type="nucleotide sequence ID" value="XM_004511447.3"/>
</dbReference>
<evidence type="ECO:0000313" key="4">
    <source>
        <dbReference type="Proteomes" id="UP000087171"/>
    </source>
</evidence>
<evidence type="ECO:0000313" key="5">
    <source>
        <dbReference type="RefSeq" id="XP_004511504.1"/>
    </source>
</evidence>
<accession>A0A1S2YXH1</accession>
<dbReference type="GO" id="GO:0006400">
    <property type="term" value="P:tRNA modification"/>
    <property type="evidence" value="ECO:0007669"/>
    <property type="project" value="InterPro"/>
</dbReference>
<dbReference type="Pfam" id="PF02926">
    <property type="entry name" value="THUMP"/>
    <property type="match status" value="1"/>
</dbReference>
<name>A0A1S2YXH1_CICAR</name>
<reference evidence="4" key="1">
    <citation type="journal article" date="2013" name="Nat. Biotechnol.">
        <title>Draft genome sequence of chickpea (Cicer arietinum) provides a resource for trait improvement.</title>
        <authorList>
            <person name="Varshney R.K."/>
            <person name="Song C."/>
            <person name="Saxena R.K."/>
            <person name="Azam S."/>
            <person name="Yu S."/>
            <person name="Sharpe A.G."/>
            <person name="Cannon S."/>
            <person name="Baek J."/>
            <person name="Rosen B.D."/>
            <person name="Tar'an B."/>
            <person name="Millan T."/>
            <person name="Zhang X."/>
            <person name="Ramsay L.D."/>
            <person name="Iwata A."/>
            <person name="Wang Y."/>
            <person name="Nelson W."/>
            <person name="Farmer A.D."/>
            <person name="Gaur P.M."/>
            <person name="Soderlund C."/>
            <person name="Penmetsa R.V."/>
            <person name="Xu C."/>
            <person name="Bharti A.K."/>
            <person name="He W."/>
            <person name="Winter P."/>
            <person name="Zhao S."/>
            <person name="Hane J.K."/>
            <person name="Carrasquilla-Garcia N."/>
            <person name="Condie J.A."/>
            <person name="Upadhyaya H.D."/>
            <person name="Luo M.C."/>
            <person name="Thudi M."/>
            <person name="Gowda C.L."/>
            <person name="Singh N.P."/>
            <person name="Lichtenzveig J."/>
            <person name="Gali K.K."/>
            <person name="Rubio J."/>
            <person name="Nadarajan N."/>
            <person name="Dolezel J."/>
            <person name="Bansal K.C."/>
            <person name="Xu X."/>
            <person name="Edwards D."/>
            <person name="Zhang G."/>
            <person name="Kahl G."/>
            <person name="Gil J."/>
            <person name="Singh K.B."/>
            <person name="Datta S.K."/>
            <person name="Jackson S.A."/>
            <person name="Wang J."/>
            <person name="Cook D.R."/>
        </authorList>
    </citation>
    <scope>NUCLEOTIDE SEQUENCE [LARGE SCALE GENOMIC DNA]</scope>
    <source>
        <strain evidence="4">cv. CDC Frontier</strain>
    </source>
</reference>
<proteinExistence type="predicted"/>
<sequence length="383" mass="42636">MAPDAAAAAGGKKRKRYLPHNRPVKKGSYPLHPGVQGFFITCDGGREHQASREALNILDSSYDELLDGELPSVKELSDRPVNTKITFADSDSSSSGDDEDDDDDEEEEDVQAPEGGKEKEDKKPKLDVCNSESTTPVNETGEKPDPEKFDDLHAQAGDKANDDKVDLDSPKTIKKTDDELPVVKQCCKTNVLTCDLGEKKVEEKSIDKLIEAELGELRDKNKRRFVKLESGCNGVVFVQMRKKDGDKSPKDIVNQIVTSAASTRKHMSRFILRILPIEVSCYASKEEISRAIKPLVEQYFPVETQNPQKFAVLYEARANTGVDRMEIIDAVAKSVPAPHKVDLSNPDKTIVVEIARTVCLIGVIEKYKEFSKYNLRQLTSRKV</sequence>
<feature type="compositionally biased region" description="Acidic residues" evidence="2">
    <location>
        <begin position="96"/>
        <end position="111"/>
    </location>
</feature>
<dbReference type="KEGG" id="cam:101501132"/>
<dbReference type="STRING" id="3827.A0A1S2YXH1"/>